<sequence>MSIFNKNNPRRAALIRGRILELVYLAAMGDALNPDDPYSMSKGVLVAALEQLNELPAENDLHAALRYCAEKGYLEVAWRKDGSGSFDSIRLTTAGIDLYEGTTSDRGVYFTSRR</sequence>
<organism evidence="1">
    <name type="scientific">Meiothermus ruber</name>
    <dbReference type="NCBI Taxonomy" id="277"/>
    <lineage>
        <taxon>Bacteria</taxon>
        <taxon>Thermotogati</taxon>
        <taxon>Deinococcota</taxon>
        <taxon>Deinococci</taxon>
        <taxon>Thermales</taxon>
        <taxon>Thermaceae</taxon>
        <taxon>Meiothermus</taxon>
    </lineage>
</organism>
<name>A0A7C3DS65_MEIRU</name>
<proteinExistence type="predicted"/>
<dbReference type="EMBL" id="DSWI01000031">
    <property type="protein sequence ID" value="HFG21552.1"/>
    <property type="molecule type" value="Genomic_DNA"/>
</dbReference>
<reference evidence="1" key="1">
    <citation type="journal article" date="2020" name="mSystems">
        <title>Genome- and Community-Level Interaction Insights into Carbon Utilization and Element Cycling Functions of Hydrothermarchaeota in Hydrothermal Sediment.</title>
        <authorList>
            <person name="Zhou Z."/>
            <person name="Liu Y."/>
            <person name="Xu W."/>
            <person name="Pan J."/>
            <person name="Luo Z.H."/>
            <person name="Li M."/>
        </authorList>
    </citation>
    <scope>NUCLEOTIDE SEQUENCE [LARGE SCALE GENOMIC DNA]</scope>
    <source>
        <strain evidence="1">SpSt-524</strain>
    </source>
</reference>
<accession>A0A7C3DS65</accession>
<gene>
    <name evidence="1" type="ORF">ENS82_12720</name>
</gene>
<comment type="caution">
    <text evidence="1">The sequence shown here is derived from an EMBL/GenBank/DDBJ whole genome shotgun (WGS) entry which is preliminary data.</text>
</comment>
<protein>
    <submittedName>
        <fullName evidence="1">Uncharacterized protein</fullName>
    </submittedName>
</protein>
<dbReference type="AlphaFoldDB" id="A0A7C3DS65"/>
<evidence type="ECO:0000313" key="1">
    <source>
        <dbReference type="EMBL" id="HFG21552.1"/>
    </source>
</evidence>